<dbReference type="GO" id="GO:0005886">
    <property type="term" value="C:plasma membrane"/>
    <property type="evidence" value="ECO:0007669"/>
    <property type="project" value="UniProtKB-SubCell"/>
</dbReference>
<dbReference type="EMBL" id="AC159452">
    <property type="protein sequence ID" value="AAX70776.1"/>
    <property type="molecule type" value="Genomic_DNA"/>
</dbReference>
<reference evidence="12" key="1">
    <citation type="submission" date="2005-04" db="EMBL/GenBank/DDBJ databases">
        <authorList>
            <person name="Ghedin E."/>
            <person name="Blandin G."/>
            <person name="Bartholomeu D."/>
            <person name="Caler E."/>
            <person name="Haas B."/>
            <person name="Hannick L."/>
            <person name="Shallom J."/>
            <person name="Hou L."/>
            <person name="Djikeng A."/>
            <person name="Feldblyum T."/>
            <person name="Hostetler J."/>
            <person name="Johnson J."/>
            <person name="Jones K."/>
            <person name="Koo H.L."/>
            <person name="Larkin C."/>
            <person name="Pai G."/>
            <person name="Peterson J."/>
            <person name="Khalak H.G."/>
            <person name="Salzberg S."/>
            <person name="Simpson A.J."/>
            <person name="Tallon L."/>
            <person name="Van Aken S."/>
            <person name="Wanless D."/>
            <person name="White O."/>
            <person name="Wortman J."/>
            <person name="Fraser C.M."/>
            <person name="El-Sayed N.M.A."/>
        </authorList>
    </citation>
    <scope>NUCLEOTIDE SEQUENCE</scope>
    <source>
        <strain evidence="12">GUTat10.1</strain>
    </source>
</reference>
<keyword evidence="5 10" id="KW-0732">Signal</keyword>
<evidence type="ECO:0000256" key="10">
    <source>
        <dbReference type="SAM" id="SignalP"/>
    </source>
</evidence>
<dbReference type="GO" id="GO:0098552">
    <property type="term" value="C:side of membrane"/>
    <property type="evidence" value="ECO:0007669"/>
    <property type="project" value="UniProtKB-KW"/>
</dbReference>
<keyword evidence="6" id="KW-0472">Membrane</keyword>
<evidence type="ECO:0000256" key="6">
    <source>
        <dbReference type="ARBA" id="ARBA00023136"/>
    </source>
</evidence>
<organism evidence="12">
    <name type="scientific">Trypanosoma brucei</name>
    <dbReference type="NCBI Taxonomy" id="5691"/>
    <lineage>
        <taxon>Eukaryota</taxon>
        <taxon>Discoba</taxon>
        <taxon>Euglenozoa</taxon>
        <taxon>Kinetoplastea</taxon>
        <taxon>Metakinetoplastina</taxon>
        <taxon>Trypanosomatida</taxon>
        <taxon>Trypanosomatidae</taxon>
        <taxon>Trypanosoma</taxon>
    </lineage>
</organism>
<evidence type="ECO:0000256" key="8">
    <source>
        <dbReference type="ARBA" id="ARBA00023288"/>
    </source>
</evidence>
<evidence type="ECO:0000256" key="1">
    <source>
        <dbReference type="ARBA" id="ARBA00002523"/>
    </source>
</evidence>
<keyword evidence="3" id="KW-1003">Cell membrane</keyword>
<feature type="chain" id="PRO_5004251767" evidence="10">
    <location>
        <begin position="23"/>
        <end position="343"/>
    </location>
</feature>
<dbReference type="VEuPathDB" id="TriTrypDB:Tbg972.5.6230"/>
<evidence type="ECO:0000256" key="7">
    <source>
        <dbReference type="ARBA" id="ARBA00023180"/>
    </source>
</evidence>
<sequence length="343" mass="38339">MWKNLLGLIVGVVSMVMTPASCVEQEIVNEGEFKTLCEFVSLTQRISSSLEVKGKSGVNMASLQKMVTDVLFGTDIDDVNNMKWEFYRQKDCGQDSGTQQTEGGKALVRDLVCLCERSNLQPPHNNLCYAGNSGVYQSNKWQDPFNRGKTWNRLQTVCAAERGNSMPTEAEFREKKKQFKERIKERKGNAREHLYTYGGGKEYGLQTCSGTPTQNDGICVLYPRGSDGDNASGIKWLVELERLVKEVEKITKDEGTSKHTKPSSDGEPSMDAKPNSNLKPSTEGGSPTERSDEPRENRNPDAQTTTTTETQTGLTTPRPPEEQKSSAKIILQSIWVFLFWLFV</sequence>
<feature type="region of interest" description="Disordered" evidence="9">
    <location>
        <begin position="251"/>
        <end position="326"/>
    </location>
</feature>
<evidence type="ECO:0000256" key="3">
    <source>
        <dbReference type="ARBA" id="ARBA00022475"/>
    </source>
</evidence>
<feature type="compositionally biased region" description="Polar residues" evidence="9">
    <location>
        <begin position="274"/>
        <end position="285"/>
    </location>
</feature>
<evidence type="ECO:0000313" key="12">
    <source>
        <dbReference type="EMBL" id="AAX70776.1"/>
    </source>
</evidence>
<dbReference type="InterPro" id="IPR025932">
    <property type="entry name" value="Trypano_VSG_B_N_dom"/>
</dbReference>
<comment type="function">
    <text evidence="1">VSG forms a coat on the surface of the parasite. The trypanosome evades the immune response of the host by expressing a series of antigenically distinct VSGs from an estimated 1000 VSG genes.</text>
</comment>
<evidence type="ECO:0000256" key="5">
    <source>
        <dbReference type="ARBA" id="ARBA00022729"/>
    </source>
</evidence>
<feature type="compositionally biased region" description="Basic and acidic residues" evidence="9">
    <location>
        <begin position="289"/>
        <end position="299"/>
    </location>
</feature>
<feature type="compositionally biased region" description="Low complexity" evidence="9">
    <location>
        <begin position="304"/>
        <end position="316"/>
    </location>
</feature>
<name>Q57UE3_9TRYP</name>
<keyword evidence="7" id="KW-0325">Glycoprotein</keyword>
<accession>Q57UE3</accession>
<protein>
    <submittedName>
        <fullName evidence="12">Variant surface glycoprotein (VSG), putative</fullName>
    </submittedName>
</protein>
<keyword evidence="8" id="KW-0449">Lipoprotein</keyword>
<dbReference type="Pfam" id="PF13206">
    <property type="entry name" value="VSG_B"/>
    <property type="match status" value="1"/>
</dbReference>
<dbReference type="VEuPathDB" id="TriTrypDB:Tb05.5K5.260"/>
<evidence type="ECO:0000256" key="2">
    <source>
        <dbReference type="ARBA" id="ARBA00004609"/>
    </source>
</evidence>
<evidence type="ECO:0000259" key="11">
    <source>
        <dbReference type="Pfam" id="PF13206"/>
    </source>
</evidence>
<gene>
    <name evidence="12" type="ORF">Tb05.5K5.260</name>
</gene>
<dbReference type="VEuPathDB" id="TriTrypDB:Tb1125.3.1470"/>
<evidence type="ECO:0000256" key="9">
    <source>
        <dbReference type="SAM" id="MobiDB-lite"/>
    </source>
</evidence>
<feature type="signal peptide" evidence="10">
    <location>
        <begin position="1"/>
        <end position="22"/>
    </location>
</feature>
<proteinExistence type="predicted"/>
<dbReference type="VEuPathDB" id="TriTrypDB:Tb427_000349200"/>
<feature type="domain" description="Trypanosome variant surface glycoprotein B-type N-terminal" evidence="11">
    <location>
        <begin position="60"/>
        <end position="257"/>
    </location>
</feature>
<dbReference type="AlphaFoldDB" id="Q57UE3"/>
<comment type="subcellular location">
    <subcellularLocation>
        <location evidence="2">Cell membrane</location>
        <topology evidence="2">Lipid-anchor</topology>
        <topology evidence="2">GPI-anchor</topology>
    </subcellularLocation>
</comment>
<evidence type="ECO:0000256" key="4">
    <source>
        <dbReference type="ARBA" id="ARBA00022622"/>
    </source>
</evidence>
<keyword evidence="4" id="KW-0336">GPI-anchor</keyword>